<feature type="signal peptide" evidence="1">
    <location>
        <begin position="1"/>
        <end position="16"/>
    </location>
</feature>
<accession>A0ABR7KY52</accession>
<keyword evidence="1" id="KW-0732">Signal</keyword>
<dbReference type="RefSeq" id="WP_187073474.1">
    <property type="nucleotide sequence ID" value="NZ_JACRYL010000034.1"/>
</dbReference>
<proteinExistence type="predicted"/>
<gene>
    <name evidence="2" type="ORF">H7U22_21770</name>
</gene>
<feature type="chain" id="PRO_5047209485" description="TATA-box binding" evidence="1">
    <location>
        <begin position="17"/>
        <end position="200"/>
    </location>
</feature>
<dbReference type="EMBL" id="JACRYL010000034">
    <property type="protein sequence ID" value="MBC6113054.1"/>
    <property type="molecule type" value="Genomic_DNA"/>
</dbReference>
<evidence type="ECO:0000313" key="2">
    <source>
        <dbReference type="EMBL" id="MBC6113054.1"/>
    </source>
</evidence>
<name>A0ABR7KY52_9SPHI</name>
<sequence>MKVFIIFIALVNFSLAVPSTLLSHKPDNYLAVTSDDSDFAKIISNEIFEYWECVYNPTMLEPIKAKRYVVSTSGNLKYARLAKRISSRSGFFVSCGPAFCSYYIVAIRKDKSVCLINTKSAFRSFVGKIDNIEEAKLTLRNNGFNVNPSLQYQSSYARIGDNYMFKIYNYGLQNCFSMQPGIKPLMVNVKVIANGDCFKL</sequence>
<reference evidence="2 3" key="1">
    <citation type="submission" date="2020-08" db="EMBL/GenBank/DDBJ databases">
        <authorList>
            <person name="Sun Q."/>
            <person name="Inoue M."/>
        </authorList>
    </citation>
    <scope>NUCLEOTIDE SEQUENCE [LARGE SCALE GENOMIC DNA]</scope>
    <source>
        <strain evidence="2 3">CCM 8938</strain>
    </source>
</reference>
<evidence type="ECO:0000256" key="1">
    <source>
        <dbReference type="SAM" id="SignalP"/>
    </source>
</evidence>
<protein>
    <recommendedName>
        <fullName evidence="4">TATA-box binding</fullName>
    </recommendedName>
</protein>
<dbReference type="Proteomes" id="UP000652755">
    <property type="component" value="Unassembled WGS sequence"/>
</dbReference>
<comment type="caution">
    <text evidence="2">The sequence shown here is derived from an EMBL/GenBank/DDBJ whole genome shotgun (WGS) entry which is preliminary data.</text>
</comment>
<evidence type="ECO:0000313" key="3">
    <source>
        <dbReference type="Proteomes" id="UP000652755"/>
    </source>
</evidence>
<evidence type="ECO:0008006" key="4">
    <source>
        <dbReference type="Google" id="ProtNLM"/>
    </source>
</evidence>
<keyword evidence="3" id="KW-1185">Reference proteome</keyword>
<organism evidence="2 3">
    <name type="scientific">Pedobacter fastidiosus</name>
    <dbReference type="NCBI Taxonomy" id="2765361"/>
    <lineage>
        <taxon>Bacteria</taxon>
        <taxon>Pseudomonadati</taxon>
        <taxon>Bacteroidota</taxon>
        <taxon>Sphingobacteriia</taxon>
        <taxon>Sphingobacteriales</taxon>
        <taxon>Sphingobacteriaceae</taxon>
        <taxon>Pedobacter</taxon>
    </lineage>
</organism>